<dbReference type="Proteomes" id="UP000499080">
    <property type="component" value="Unassembled WGS sequence"/>
</dbReference>
<dbReference type="OrthoDB" id="1738613at2759"/>
<keyword evidence="6" id="KW-0378">Hydrolase</keyword>
<evidence type="ECO:0000256" key="4">
    <source>
        <dbReference type="ARBA" id="ARBA00022722"/>
    </source>
</evidence>
<dbReference type="InterPro" id="IPR054465">
    <property type="entry name" value="Integrase_p58-like_C"/>
</dbReference>
<dbReference type="SUPFAM" id="SSF56672">
    <property type="entry name" value="DNA/RNA polymerases"/>
    <property type="match status" value="1"/>
</dbReference>
<evidence type="ECO:0000313" key="10">
    <source>
        <dbReference type="Proteomes" id="UP000499080"/>
    </source>
</evidence>
<dbReference type="AlphaFoldDB" id="A0A4Y2PRK2"/>
<dbReference type="InterPro" id="IPR001584">
    <property type="entry name" value="Integrase_cat-core"/>
</dbReference>
<keyword evidence="10" id="KW-1185">Reference proteome</keyword>
<dbReference type="Pfam" id="PF22938">
    <property type="entry name" value="Integrase_p58_C"/>
    <property type="match status" value="1"/>
</dbReference>
<keyword evidence="5" id="KW-0255">Endonuclease</keyword>
<evidence type="ECO:0000256" key="3">
    <source>
        <dbReference type="ARBA" id="ARBA00022695"/>
    </source>
</evidence>
<keyword evidence="2" id="KW-0808">Transferase</keyword>
<dbReference type="SUPFAM" id="SSF53098">
    <property type="entry name" value="Ribonuclease H-like"/>
    <property type="match status" value="1"/>
</dbReference>
<evidence type="ECO:0000256" key="1">
    <source>
        <dbReference type="ARBA" id="ARBA00012493"/>
    </source>
</evidence>
<dbReference type="PROSITE" id="PS50994">
    <property type="entry name" value="INTEGRASE"/>
    <property type="match status" value="1"/>
</dbReference>
<sequence length="480" mass="55733">MQDGQEKPIAYASRSLTPAEKNYSTTEKECLAVMTCWAISKFRPCLFVETCDEIPTLGSVTEYIKEQLKDPKLKSIIKVLKRREEYQNYLLKDGVLYKKTFDPMGQQWLLVVPKQLRGDILRSLHDAPIAGHLGFAKTYDRIRRKYYWPGLYGSTRRYISHCKESQRRKTPPQLPPGRLQPIEPPDIPFAEVGIDLLCRFPVTRSGNRWIIVCTDFLTRLTVTKALPTGEAIEVAKFIVEEIILKHGSPKEMISDRGRTFLSNLVKTINELCQTSHLLTTAYHPQTNGLTKRFNKTLADMLSMYTDVEQKNWDTVLPFVTFAYNSAKQNSTEFSPFFLIYGRNITTPSISEEARQLAKIHIKDAQASDKRRYDARHRSVSYEIGDLVWFYTPIRKVGLSEKLLRLYFGPYRITRQMSEVTYEVESMETDKKRCKLKDVVHVLRIKPYYEPKKQLGEEQHVVVSRRLVTRSQTRKQRDAVL</sequence>
<dbReference type="Pfam" id="PF17917">
    <property type="entry name" value="RT_RNaseH"/>
    <property type="match status" value="1"/>
</dbReference>
<evidence type="ECO:0000313" key="9">
    <source>
        <dbReference type="EMBL" id="GBN53742.1"/>
    </source>
</evidence>
<evidence type="ECO:0000256" key="2">
    <source>
        <dbReference type="ARBA" id="ARBA00022679"/>
    </source>
</evidence>
<dbReference type="InterPro" id="IPR012337">
    <property type="entry name" value="RNaseH-like_sf"/>
</dbReference>
<dbReference type="PANTHER" id="PTHR37984:SF15">
    <property type="entry name" value="INTEGRASE CATALYTIC DOMAIN-CONTAINING PROTEIN"/>
    <property type="match status" value="1"/>
</dbReference>
<evidence type="ECO:0000259" key="8">
    <source>
        <dbReference type="PROSITE" id="PS50994"/>
    </source>
</evidence>
<dbReference type="GO" id="GO:0015074">
    <property type="term" value="P:DNA integration"/>
    <property type="evidence" value="ECO:0007669"/>
    <property type="project" value="InterPro"/>
</dbReference>
<keyword evidence="7" id="KW-0695">RNA-directed DNA polymerase</keyword>
<dbReference type="InterPro" id="IPR050951">
    <property type="entry name" value="Retrovirus_Pol_polyprotein"/>
</dbReference>
<dbReference type="GO" id="GO:0003676">
    <property type="term" value="F:nucleic acid binding"/>
    <property type="evidence" value="ECO:0007669"/>
    <property type="project" value="InterPro"/>
</dbReference>
<dbReference type="EMBL" id="BGPR01011945">
    <property type="protein sequence ID" value="GBN53742.1"/>
    <property type="molecule type" value="Genomic_DNA"/>
</dbReference>
<dbReference type="GO" id="GO:0003964">
    <property type="term" value="F:RNA-directed DNA polymerase activity"/>
    <property type="evidence" value="ECO:0007669"/>
    <property type="project" value="UniProtKB-KW"/>
</dbReference>
<name>A0A4Y2PRK2_ARAVE</name>
<protein>
    <recommendedName>
        <fullName evidence="1">RNA-directed DNA polymerase</fullName>
        <ecNumber evidence="1">2.7.7.49</ecNumber>
    </recommendedName>
</protein>
<comment type="caution">
    <text evidence="9">The sequence shown here is derived from an EMBL/GenBank/DDBJ whole genome shotgun (WGS) entry which is preliminary data.</text>
</comment>
<dbReference type="GO" id="GO:0004519">
    <property type="term" value="F:endonuclease activity"/>
    <property type="evidence" value="ECO:0007669"/>
    <property type="project" value="UniProtKB-KW"/>
</dbReference>
<evidence type="ECO:0000256" key="5">
    <source>
        <dbReference type="ARBA" id="ARBA00022759"/>
    </source>
</evidence>
<dbReference type="FunFam" id="3.30.420.10:FF:000032">
    <property type="entry name" value="Retrovirus-related Pol polyprotein from transposon 297-like Protein"/>
    <property type="match status" value="1"/>
</dbReference>
<dbReference type="EC" id="2.7.7.49" evidence="1"/>
<dbReference type="InterPro" id="IPR043502">
    <property type="entry name" value="DNA/RNA_pol_sf"/>
</dbReference>
<dbReference type="FunFam" id="1.10.340.70:FF:000001">
    <property type="entry name" value="Retrovirus-related Pol polyprotein from transposon gypsy-like Protein"/>
    <property type="match status" value="1"/>
</dbReference>
<dbReference type="Pfam" id="PF17921">
    <property type="entry name" value="Integrase_H2C2"/>
    <property type="match status" value="1"/>
</dbReference>
<dbReference type="InterPro" id="IPR041588">
    <property type="entry name" value="Integrase_H2C2"/>
</dbReference>
<dbReference type="Gene3D" id="1.10.340.70">
    <property type="match status" value="1"/>
</dbReference>
<reference evidence="9 10" key="1">
    <citation type="journal article" date="2019" name="Sci. Rep.">
        <title>Orb-weaving spider Araneus ventricosus genome elucidates the spidroin gene catalogue.</title>
        <authorList>
            <person name="Kono N."/>
            <person name="Nakamura H."/>
            <person name="Ohtoshi R."/>
            <person name="Moran D.A.P."/>
            <person name="Shinohara A."/>
            <person name="Yoshida Y."/>
            <person name="Fujiwara M."/>
            <person name="Mori M."/>
            <person name="Tomita M."/>
            <person name="Arakawa K."/>
        </authorList>
    </citation>
    <scope>NUCLEOTIDE SEQUENCE [LARGE SCALE GENOMIC DNA]</scope>
</reference>
<dbReference type="InterPro" id="IPR036397">
    <property type="entry name" value="RNaseH_sf"/>
</dbReference>
<organism evidence="9 10">
    <name type="scientific">Araneus ventricosus</name>
    <name type="common">Orbweaver spider</name>
    <name type="synonym">Epeira ventricosa</name>
    <dbReference type="NCBI Taxonomy" id="182803"/>
    <lineage>
        <taxon>Eukaryota</taxon>
        <taxon>Metazoa</taxon>
        <taxon>Ecdysozoa</taxon>
        <taxon>Arthropoda</taxon>
        <taxon>Chelicerata</taxon>
        <taxon>Arachnida</taxon>
        <taxon>Araneae</taxon>
        <taxon>Araneomorphae</taxon>
        <taxon>Entelegynae</taxon>
        <taxon>Araneoidea</taxon>
        <taxon>Araneidae</taxon>
        <taxon>Araneus</taxon>
    </lineage>
</organism>
<gene>
    <name evidence="9" type="primary">POL_1025</name>
    <name evidence="9" type="ORF">AVEN_186946_1</name>
</gene>
<dbReference type="PANTHER" id="PTHR37984">
    <property type="entry name" value="PROTEIN CBG26694"/>
    <property type="match status" value="1"/>
</dbReference>
<accession>A0A4Y2PRK2</accession>
<dbReference type="Gene3D" id="3.30.420.10">
    <property type="entry name" value="Ribonuclease H-like superfamily/Ribonuclease H"/>
    <property type="match status" value="1"/>
</dbReference>
<keyword evidence="4" id="KW-0540">Nuclease</keyword>
<evidence type="ECO:0000256" key="7">
    <source>
        <dbReference type="ARBA" id="ARBA00022918"/>
    </source>
</evidence>
<keyword evidence="3" id="KW-0548">Nucleotidyltransferase</keyword>
<proteinExistence type="predicted"/>
<evidence type="ECO:0000256" key="6">
    <source>
        <dbReference type="ARBA" id="ARBA00022801"/>
    </source>
</evidence>
<feature type="domain" description="Integrase catalytic" evidence="8">
    <location>
        <begin position="184"/>
        <end position="343"/>
    </location>
</feature>
<dbReference type="InterPro" id="IPR041373">
    <property type="entry name" value="RT_RNaseH"/>
</dbReference>
<dbReference type="GO" id="GO:0042575">
    <property type="term" value="C:DNA polymerase complex"/>
    <property type="evidence" value="ECO:0007669"/>
    <property type="project" value="UniProtKB-ARBA"/>
</dbReference>
<dbReference type="GO" id="GO:0016787">
    <property type="term" value="F:hydrolase activity"/>
    <property type="evidence" value="ECO:0007669"/>
    <property type="project" value="UniProtKB-KW"/>
</dbReference>